<dbReference type="Proteomes" id="UP001642484">
    <property type="component" value="Unassembled WGS sequence"/>
</dbReference>
<proteinExistence type="predicted"/>
<comment type="caution">
    <text evidence="1">The sequence shown here is derived from an EMBL/GenBank/DDBJ whole genome shotgun (WGS) entry which is preliminary data.</text>
</comment>
<name>A0ABP0KJZ2_9DINO</name>
<dbReference type="EMBL" id="CAXAMN010008724">
    <property type="protein sequence ID" value="CAK9026332.1"/>
    <property type="molecule type" value="Genomic_DNA"/>
</dbReference>
<evidence type="ECO:0000313" key="2">
    <source>
        <dbReference type="Proteomes" id="UP001642484"/>
    </source>
</evidence>
<sequence>MEEDVDLCPYWRQRMEKELPQAPADAEIIKLYFFGHWRKEDEVKVSVRNDSEPATVTPFLDARDPLRGFDLFKAASYEFLHGASWSSVPVAGFYAGTQAYLIRPSSARKLLKQIRGKPFQAHGMGGGHGHGWGE</sequence>
<evidence type="ECO:0000313" key="1">
    <source>
        <dbReference type="EMBL" id="CAK9026332.1"/>
    </source>
</evidence>
<organism evidence="1 2">
    <name type="scientific">Durusdinium trenchii</name>
    <dbReference type="NCBI Taxonomy" id="1381693"/>
    <lineage>
        <taxon>Eukaryota</taxon>
        <taxon>Sar</taxon>
        <taxon>Alveolata</taxon>
        <taxon>Dinophyceae</taxon>
        <taxon>Suessiales</taxon>
        <taxon>Symbiodiniaceae</taxon>
        <taxon>Durusdinium</taxon>
    </lineage>
</organism>
<gene>
    <name evidence="1" type="ORF">CCMP2556_LOCUS16325</name>
</gene>
<keyword evidence="2" id="KW-1185">Reference proteome</keyword>
<protein>
    <recommendedName>
        <fullName evidence="3">Hexosyltransferase</fullName>
    </recommendedName>
</protein>
<evidence type="ECO:0008006" key="3">
    <source>
        <dbReference type="Google" id="ProtNLM"/>
    </source>
</evidence>
<accession>A0ABP0KJZ2</accession>
<reference evidence="1 2" key="1">
    <citation type="submission" date="2024-02" db="EMBL/GenBank/DDBJ databases">
        <authorList>
            <person name="Chen Y."/>
            <person name="Shah S."/>
            <person name="Dougan E. K."/>
            <person name="Thang M."/>
            <person name="Chan C."/>
        </authorList>
    </citation>
    <scope>NUCLEOTIDE SEQUENCE [LARGE SCALE GENOMIC DNA]</scope>
</reference>